<dbReference type="PANTHER" id="PTHR31672">
    <property type="entry name" value="BNACNNG10540D PROTEIN"/>
    <property type="match status" value="1"/>
</dbReference>
<protein>
    <recommendedName>
        <fullName evidence="1">F-box domain-containing protein</fullName>
    </recommendedName>
</protein>
<dbReference type="InterPro" id="IPR001810">
    <property type="entry name" value="F-box_dom"/>
</dbReference>
<dbReference type="Pfam" id="PF00646">
    <property type="entry name" value="F-box"/>
    <property type="match status" value="1"/>
</dbReference>
<dbReference type="EMBL" id="CACRSJ010000106">
    <property type="protein sequence ID" value="VYS58420.1"/>
    <property type="molecule type" value="Genomic_DNA"/>
</dbReference>
<reference evidence="2" key="2">
    <citation type="submission" date="2016-03" db="EMBL/GenBank/DDBJ databases">
        <title>Full-length assembly of Arabidopsis thaliana Ler reveals the complement of translocations and inversions.</title>
        <authorList>
            <person name="Zapata L."/>
            <person name="Schneeberger K."/>
            <person name="Ossowski S."/>
        </authorList>
    </citation>
    <scope>NUCLEOTIDE SEQUENCE [LARGE SCALE GENOMIC DNA]</scope>
    <source>
        <tissue evidence="2">Leaf</tissue>
    </source>
</reference>
<organism evidence="2 4">
    <name type="scientific">Arabidopsis thaliana</name>
    <name type="common">Mouse-ear cress</name>
    <dbReference type="NCBI Taxonomy" id="3702"/>
    <lineage>
        <taxon>Eukaryota</taxon>
        <taxon>Viridiplantae</taxon>
        <taxon>Streptophyta</taxon>
        <taxon>Embryophyta</taxon>
        <taxon>Tracheophyta</taxon>
        <taxon>Spermatophyta</taxon>
        <taxon>Magnoliopsida</taxon>
        <taxon>eudicotyledons</taxon>
        <taxon>Gunneridae</taxon>
        <taxon>Pentapetalae</taxon>
        <taxon>rosids</taxon>
        <taxon>malvids</taxon>
        <taxon>Brassicales</taxon>
        <taxon>Brassicaceae</taxon>
        <taxon>Camelineae</taxon>
        <taxon>Arabidopsis</taxon>
    </lineage>
</organism>
<name>A0A178V8S7_ARATH</name>
<evidence type="ECO:0000259" key="1">
    <source>
        <dbReference type="PROSITE" id="PS50181"/>
    </source>
</evidence>
<dbReference type="SUPFAM" id="SSF81383">
    <property type="entry name" value="F-box domain"/>
    <property type="match status" value="1"/>
</dbReference>
<proteinExistence type="predicted"/>
<feature type="domain" description="F-box" evidence="1">
    <location>
        <begin position="1"/>
        <end position="42"/>
    </location>
</feature>
<dbReference type="Proteomes" id="UP000078284">
    <property type="component" value="Chromosome 3"/>
</dbReference>
<evidence type="ECO:0000313" key="4">
    <source>
        <dbReference type="Proteomes" id="UP000078284"/>
    </source>
</evidence>
<dbReference type="PANTHER" id="PTHR31672:SF13">
    <property type="entry name" value="F-BOX PROTEIN CPR30-LIKE"/>
    <property type="match status" value="1"/>
</dbReference>
<dbReference type="PROSITE" id="PS50181">
    <property type="entry name" value="FBOX"/>
    <property type="match status" value="1"/>
</dbReference>
<accession>A0A178V8S7</accession>
<dbReference type="Gene3D" id="1.20.1280.50">
    <property type="match status" value="1"/>
</dbReference>
<dbReference type="ExpressionAtlas" id="A0A178V8S7">
    <property type="expression patterns" value="baseline and differential"/>
</dbReference>
<gene>
    <name evidence="2" type="ordered locus">AXX17_At3g25880</name>
    <name evidence="3" type="ORF">AN1_LOCUS13866</name>
</gene>
<dbReference type="SMART" id="SM00256">
    <property type="entry name" value="FBOX"/>
    <property type="match status" value="1"/>
</dbReference>
<dbReference type="InterPro" id="IPR036047">
    <property type="entry name" value="F-box-like_dom_sf"/>
</dbReference>
<dbReference type="Pfam" id="PF24750">
    <property type="entry name" value="b-prop_At3g26010-like"/>
    <property type="match status" value="1"/>
</dbReference>
<evidence type="ECO:0000313" key="5">
    <source>
        <dbReference type="Proteomes" id="UP000426265"/>
    </source>
</evidence>
<reference evidence="4" key="1">
    <citation type="journal article" date="2016" name="Proc. Natl. Acad. Sci. U.S.A.">
        <title>Chromosome-level assembly of Arabidopsis thaliana Ler reveals the extent of translocation and inversion polymorphisms.</title>
        <authorList>
            <person name="Zapata L."/>
            <person name="Ding J."/>
            <person name="Willing E.M."/>
            <person name="Hartwig B."/>
            <person name="Bezdan D."/>
            <person name="Jiao W.B."/>
            <person name="Patel V."/>
            <person name="Velikkakam James G."/>
            <person name="Koornneef M."/>
            <person name="Ossowski S."/>
            <person name="Schneeberger K."/>
        </authorList>
    </citation>
    <scope>NUCLEOTIDE SEQUENCE [LARGE SCALE GENOMIC DNA]</scope>
    <source>
        <strain evidence="4">cv. Landsberg erecta</strain>
    </source>
</reference>
<dbReference type="EMBL" id="LUHQ01000003">
    <property type="protein sequence ID" value="OAP02194.1"/>
    <property type="molecule type" value="Genomic_DNA"/>
</dbReference>
<reference evidence="3 5" key="3">
    <citation type="submission" date="2019-11" db="EMBL/GenBank/DDBJ databases">
        <authorList>
            <person name="Jiao W.-B."/>
            <person name="Schneeberger K."/>
        </authorList>
    </citation>
    <scope>NUCLEOTIDE SEQUENCE [LARGE SCALE GENOMIC DNA]</scope>
    <source>
        <strain evidence="5">cv. An-1</strain>
    </source>
</reference>
<dbReference type="InterPro" id="IPR050796">
    <property type="entry name" value="SCF_F-box_component"/>
</dbReference>
<dbReference type="CDD" id="cd22157">
    <property type="entry name" value="F-box_AtFBW1-like"/>
    <property type="match status" value="1"/>
</dbReference>
<evidence type="ECO:0000313" key="2">
    <source>
        <dbReference type="EMBL" id="OAP02194.1"/>
    </source>
</evidence>
<evidence type="ECO:0000313" key="3">
    <source>
        <dbReference type="EMBL" id="VYS58420.1"/>
    </source>
</evidence>
<dbReference type="InterPro" id="IPR056592">
    <property type="entry name" value="Beta-prop_At3g26010-like"/>
</dbReference>
<sequence>MNIPPELTFEVLVRLPLKSLARFRSMCKEWKLVIDSEFFRDCFMSHNSSSVSWSIIQTRPHKLTLEIVGHHGCKTWGLTRSPGSLVGFFADTTIKRLRVLACTDGLVLIYTETSYGTPMHYVGNPLFQEWCPIPLPSYFYLQSVERIRNHQRFNDSALVIKMQSGAVVSYKVVWLFPRNSTTIDFLIYSSDTGMWEARIATCLHSSFWFSHHKPIALNGILHWLCNFSTSFVAYDFYGGHDDYACHIISFPDCEKDDDQLRRFRRTLSTSDGSIVYFNEFGENGNRRLRVWRLVKYTGGPEAWQLFWEVSLASVIELGIDYFPVVMHPLKSEIIYLWSRNKKGMVLFNLRTNVFSLHKESEDETKCMDGCTLSFNRCSEYMETIHNYGGPNYLLASQYVLPRWLHRLPRPQPS</sequence>
<dbReference type="Proteomes" id="UP000426265">
    <property type="component" value="Unassembled WGS sequence"/>
</dbReference>
<dbReference type="AlphaFoldDB" id="A0A178V8S7"/>